<accession>A0A1G6LFJ6</accession>
<dbReference type="SUPFAM" id="SSF55961">
    <property type="entry name" value="Bet v1-like"/>
    <property type="match status" value="2"/>
</dbReference>
<reference evidence="2" key="1">
    <citation type="submission" date="2016-10" db="EMBL/GenBank/DDBJ databases">
        <authorList>
            <person name="Varghese N."/>
            <person name="Submissions S."/>
        </authorList>
    </citation>
    <scope>NUCLEOTIDE SEQUENCE [LARGE SCALE GENOMIC DNA]</scope>
    <source>
        <strain evidence="2">CGMCC 4.3504</strain>
    </source>
</reference>
<proteinExistence type="predicted"/>
<dbReference type="Gene3D" id="3.30.530.20">
    <property type="match status" value="2"/>
</dbReference>
<dbReference type="InterPro" id="IPR019587">
    <property type="entry name" value="Polyketide_cyclase/dehydratase"/>
</dbReference>
<evidence type="ECO:0000313" key="1">
    <source>
        <dbReference type="EMBL" id="SDC42038.1"/>
    </source>
</evidence>
<dbReference type="CDD" id="cd08861">
    <property type="entry name" value="OtcD1_ARO-CYC_like"/>
    <property type="match status" value="2"/>
</dbReference>
<dbReference type="RefSeq" id="WP_055571853.1">
    <property type="nucleotide sequence ID" value="NZ_FMZK01000002.1"/>
</dbReference>
<dbReference type="InterPro" id="IPR023393">
    <property type="entry name" value="START-like_dom_sf"/>
</dbReference>
<dbReference type="Pfam" id="PF10604">
    <property type="entry name" value="Polyketide_cyc2"/>
    <property type="match status" value="1"/>
</dbReference>
<organism evidence="1 2">
    <name type="scientific">Streptomyces prasinopilosus</name>
    <dbReference type="NCBI Taxonomy" id="67344"/>
    <lineage>
        <taxon>Bacteria</taxon>
        <taxon>Bacillati</taxon>
        <taxon>Actinomycetota</taxon>
        <taxon>Actinomycetes</taxon>
        <taxon>Kitasatosporales</taxon>
        <taxon>Streptomycetaceae</taxon>
        <taxon>Streptomyces</taxon>
    </lineage>
</organism>
<evidence type="ECO:0000313" key="2">
    <source>
        <dbReference type="Proteomes" id="UP000182100"/>
    </source>
</evidence>
<sequence>MSASPLQQTEHEIHTSAAPDAVFAALADARAWPAVFPPSVHVEQIERTRSTERIRIWATANGSLRTWTSRRELDERARRIRFRQEVSARPVAAMGGEWIVEEAGDGGARVRLTHDFRAVNDDPETIDWIHRAVDRNSEAELASLRTALERPDGTAPTTFEDTVTVHGRAEGVYDFLHRSDLWEERLSHVARIAVKEEEPGLQHMEMDTLTADGSVHTTASVRVCFPERHVIVYKQLRTPPLLSLHLGRWSVRPADDGDGIAVTSAHTVSVARSAIPGVLGAGASEADAVDFVRRALGRNSLLTLEAARRYAESGA</sequence>
<gene>
    <name evidence="1" type="ORF">SAMN05216505_10295</name>
</gene>
<protein>
    <submittedName>
        <fullName evidence="1">Aromatase/bifunctional aromatase (Cyclase/dehydratase)</fullName>
    </submittedName>
</protein>
<dbReference type="EMBL" id="FMZK01000002">
    <property type="protein sequence ID" value="SDC42038.1"/>
    <property type="molecule type" value="Genomic_DNA"/>
</dbReference>
<dbReference type="STRING" id="67344.SAMN05216505_10295"/>
<name>A0A1G6LFJ6_9ACTN</name>
<keyword evidence="2" id="KW-1185">Reference proteome</keyword>
<dbReference type="AlphaFoldDB" id="A0A1G6LFJ6"/>
<dbReference type="Proteomes" id="UP000182100">
    <property type="component" value="Unassembled WGS sequence"/>
</dbReference>